<dbReference type="EMBL" id="FNMY01000006">
    <property type="protein sequence ID" value="SDX06530.1"/>
    <property type="molecule type" value="Genomic_DNA"/>
</dbReference>
<reference evidence="3" key="1">
    <citation type="submission" date="2016-10" db="EMBL/GenBank/DDBJ databases">
        <authorList>
            <person name="Varghese N."/>
            <person name="Submissions S."/>
        </authorList>
    </citation>
    <scope>NUCLEOTIDE SEQUENCE [LARGE SCALE GENOMIC DNA]</scope>
    <source>
        <strain evidence="3">DSM 25030</strain>
    </source>
</reference>
<accession>A0A1H2YN89</accession>
<dbReference type="GO" id="GO:0016491">
    <property type="term" value="F:oxidoreductase activity"/>
    <property type="evidence" value="ECO:0007669"/>
    <property type="project" value="InterPro"/>
</dbReference>
<evidence type="ECO:0000259" key="1">
    <source>
        <dbReference type="Pfam" id="PF03358"/>
    </source>
</evidence>
<evidence type="ECO:0000313" key="2">
    <source>
        <dbReference type="EMBL" id="SDX06530.1"/>
    </source>
</evidence>
<gene>
    <name evidence="2" type="ORF">SAMN04487892_3126</name>
</gene>
<name>A0A1H2YN89_9FLAO</name>
<dbReference type="Pfam" id="PF03358">
    <property type="entry name" value="FMN_red"/>
    <property type="match status" value="1"/>
</dbReference>
<dbReference type="SUPFAM" id="SSF52218">
    <property type="entry name" value="Flavoproteins"/>
    <property type="match status" value="1"/>
</dbReference>
<evidence type="ECO:0000313" key="3">
    <source>
        <dbReference type="Proteomes" id="UP000199592"/>
    </source>
</evidence>
<dbReference type="RefSeq" id="WP_090298782.1">
    <property type="nucleotide sequence ID" value="NZ_FNKI01000005.1"/>
</dbReference>
<dbReference type="OrthoDB" id="9812295at2"/>
<sequence length="178" mass="20099">MRVLVFNGTMSNKRNTANHITDYFQSTLTGMGIEVEVFNISEHAIPFFSEDCDIVPDAVLKMVELFRSCDKHIWLSPLYHGGMVGAMKNCLDWLIISAKEIHPYLSHNRVGLVSWAYGGNASTGIDNMRAIANTLRAWTLPYSIPVVMQGLYEENGKQIAIEYQEKFERMIAQLVAPI</sequence>
<protein>
    <submittedName>
        <fullName evidence="2">Arsenical resistance protein ArsH</fullName>
    </submittedName>
</protein>
<dbReference type="Proteomes" id="UP000199592">
    <property type="component" value="Unassembled WGS sequence"/>
</dbReference>
<dbReference type="STRING" id="1073328.SAMN05216294_3137"/>
<dbReference type="AlphaFoldDB" id="A0A1H2YN89"/>
<dbReference type="InterPro" id="IPR005025">
    <property type="entry name" value="FMN_Rdtase-like_dom"/>
</dbReference>
<proteinExistence type="predicted"/>
<organism evidence="2 3">
    <name type="scientific">Flagellimonas zhangzhouensis</name>
    <dbReference type="NCBI Taxonomy" id="1073328"/>
    <lineage>
        <taxon>Bacteria</taxon>
        <taxon>Pseudomonadati</taxon>
        <taxon>Bacteroidota</taxon>
        <taxon>Flavobacteriia</taxon>
        <taxon>Flavobacteriales</taxon>
        <taxon>Flavobacteriaceae</taxon>
        <taxon>Flagellimonas</taxon>
    </lineage>
</organism>
<keyword evidence="3" id="KW-1185">Reference proteome</keyword>
<dbReference type="InterPro" id="IPR029039">
    <property type="entry name" value="Flavoprotein-like_sf"/>
</dbReference>
<feature type="domain" description="NADPH-dependent FMN reductase-like" evidence="1">
    <location>
        <begin position="1"/>
        <end position="142"/>
    </location>
</feature>
<dbReference type="Gene3D" id="3.40.50.360">
    <property type="match status" value="1"/>
</dbReference>